<accession>A0A3R8WAV3</accession>
<dbReference type="AlphaFoldDB" id="A0A3R8WAV3"/>
<gene>
    <name evidence="1" type="ORF">EGJ44_03965</name>
</gene>
<dbReference type="Proteomes" id="UP000272833">
    <property type="component" value="Unassembled WGS sequence"/>
</dbReference>
<comment type="caution">
    <text evidence="1">The sequence shown here is derived from an EMBL/GenBank/DDBJ whole genome shotgun (WGS) entry which is preliminary data.</text>
</comment>
<dbReference type="RefSeq" id="WP_125873618.1">
    <property type="nucleotide sequence ID" value="NZ_RHRS01000006.1"/>
</dbReference>
<reference evidence="1 2" key="1">
    <citation type="submission" date="2018-10" db="EMBL/GenBank/DDBJ databases">
        <title>Transmission dynamics of multidrug resistant bacteria on intensive care unit surfaces.</title>
        <authorList>
            <person name="D'Souza A.W."/>
            <person name="Potter R.F."/>
            <person name="Wallace M."/>
            <person name="Shupe A."/>
            <person name="Patel S."/>
            <person name="Sun S."/>
            <person name="Gul D."/>
            <person name="Kwon J.H."/>
            <person name="Andleeb S."/>
            <person name="Burnham C.-A.D."/>
            <person name="Dantas G."/>
        </authorList>
    </citation>
    <scope>NUCLEOTIDE SEQUENCE [LARGE SCALE GENOMIC DNA]</scope>
    <source>
        <strain evidence="1 2">PO_271</strain>
    </source>
</reference>
<protein>
    <recommendedName>
        <fullName evidence="3">Phage protein</fullName>
    </recommendedName>
</protein>
<organism evidence="1 2">
    <name type="scientific">Ectopseudomonas oleovorans</name>
    <name type="common">Pseudomonas oleovorans</name>
    <dbReference type="NCBI Taxonomy" id="301"/>
    <lineage>
        <taxon>Bacteria</taxon>
        <taxon>Pseudomonadati</taxon>
        <taxon>Pseudomonadota</taxon>
        <taxon>Gammaproteobacteria</taxon>
        <taxon>Pseudomonadales</taxon>
        <taxon>Pseudomonadaceae</taxon>
        <taxon>Ectopseudomonas</taxon>
    </lineage>
</organism>
<evidence type="ECO:0008006" key="3">
    <source>
        <dbReference type="Google" id="ProtNLM"/>
    </source>
</evidence>
<name>A0A3R8WAV3_ECTOL</name>
<evidence type="ECO:0000313" key="2">
    <source>
        <dbReference type="Proteomes" id="UP000272833"/>
    </source>
</evidence>
<sequence length="103" mass="12231">MNLDQARIRRESLRWYLLLALNNARPEEVCEEIIQTTMRSIYQDVTPMEVRKELDYLEGRSLVKLRKEPSGRWWSDLTRIGVDIVEYTVSCEPGIARPEKYWG</sequence>
<proteinExistence type="predicted"/>
<evidence type="ECO:0000313" key="1">
    <source>
        <dbReference type="EMBL" id="RRW38505.1"/>
    </source>
</evidence>
<dbReference type="EMBL" id="RHRS01000006">
    <property type="protein sequence ID" value="RRW38505.1"/>
    <property type="molecule type" value="Genomic_DNA"/>
</dbReference>